<gene>
    <name evidence="4" type="ORF">PNK_1161</name>
</gene>
<dbReference type="PROSITE" id="PS01318">
    <property type="entry name" value="TSAA_1"/>
    <property type="match status" value="1"/>
</dbReference>
<dbReference type="InterPro" id="IPR036413">
    <property type="entry name" value="YaeB-like_sf"/>
</dbReference>
<dbReference type="Pfam" id="PF01980">
    <property type="entry name" value="TrmO_N"/>
    <property type="match status" value="1"/>
</dbReference>
<dbReference type="InterPro" id="IPR040372">
    <property type="entry name" value="YaeB-like"/>
</dbReference>
<sequence>MVDYLESFTIKPIGYFHASQTKKYSVPRQATVLTDYDGVIKLNPHSHFEQALEGLEGFDRIWILFRFHLHGHWKPKVLPPRGGKKQGVFATRSPHRPNLIGLSCVELKKIQGLSLYVANHDLVDGTPIVDIKPYLNYADSFQCAHQGWLDELPTEENITVYWSDLVDRQLSYLANEWNCQLKEEIAMRLKTSHLPYANNRVKCIQNNHYQLAYQTWRVNYLVEEGKLLVQSLFSGYDGDTLAGRKSSKWEDVAIHQAFCLQFPTENTI</sequence>
<evidence type="ECO:0000313" key="4">
    <source>
        <dbReference type="EMBL" id="CUI16778.1"/>
    </source>
</evidence>
<dbReference type="InterPro" id="IPR023370">
    <property type="entry name" value="TrmO-like_N"/>
</dbReference>
<dbReference type="PANTHER" id="PTHR12818:SF0">
    <property type="entry name" value="TRNA (ADENINE(37)-N6)-METHYLTRANSFERASE"/>
    <property type="match status" value="1"/>
</dbReference>
<evidence type="ECO:0000259" key="3">
    <source>
        <dbReference type="PROSITE" id="PS51668"/>
    </source>
</evidence>
<dbReference type="Proteomes" id="UP000069902">
    <property type="component" value="Chromosome cPNK"/>
</dbReference>
<organism evidence="4 5">
    <name type="scientific">Candidatus Protochlamydia naegleriophila</name>
    <dbReference type="NCBI Taxonomy" id="389348"/>
    <lineage>
        <taxon>Bacteria</taxon>
        <taxon>Pseudomonadati</taxon>
        <taxon>Chlamydiota</taxon>
        <taxon>Chlamydiia</taxon>
        <taxon>Parachlamydiales</taxon>
        <taxon>Parachlamydiaceae</taxon>
        <taxon>Candidatus Protochlamydia</taxon>
    </lineage>
</organism>
<dbReference type="InterPro" id="IPR023368">
    <property type="entry name" value="UPF0066_cons_site"/>
</dbReference>
<comment type="similarity">
    <text evidence="2">Belongs to the tRNA methyltransferase O family.</text>
</comment>
<dbReference type="PROSITE" id="PS51668">
    <property type="entry name" value="TSAA_2"/>
    <property type="match status" value="1"/>
</dbReference>
<dbReference type="STRING" id="389348.PNK_1161"/>
<keyword evidence="1" id="KW-0949">S-adenosyl-L-methionine</keyword>
<dbReference type="PANTHER" id="PTHR12818">
    <property type="entry name" value="TRNA (ADENINE(37)-N6)-METHYLTRANSFERASE"/>
    <property type="match status" value="1"/>
</dbReference>
<evidence type="ECO:0000313" key="5">
    <source>
        <dbReference type="Proteomes" id="UP000069902"/>
    </source>
</evidence>
<accession>A0A0U5JD87</accession>
<dbReference type="KEGG" id="pnl:PNK_1161"/>
<evidence type="ECO:0000256" key="1">
    <source>
        <dbReference type="ARBA" id="ARBA00022691"/>
    </source>
</evidence>
<reference evidence="5" key="1">
    <citation type="submission" date="2015-09" db="EMBL/GenBank/DDBJ databases">
        <authorList>
            <person name="Bertelli C."/>
        </authorList>
    </citation>
    <scope>NUCLEOTIDE SEQUENCE [LARGE SCALE GENOMIC DNA]</scope>
    <source>
        <strain evidence="5">KNic</strain>
    </source>
</reference>
<dbReference type="CDD" id="cd09281">
    <property type="entry name" value="UPF0066"/>
    <property type="match status" value="1"/>
</dbReference>
<dbReference type="SUPFAM" id="SSF118196">
    <property type="entry name" value="YaeB-like"/>
    <property type="match status" value="1"/>
</dbReference>
<dbReference type="RefSeq" id="WP_059060866.1">
    <property type="nucleotide sequence ID" value="NZ_LN879502.1"/>
</dbReference>
<dbReference type="InParanoid" id="A0A0U5JD87"/>
<dbReference type="InterPro" id="IPR036414">
    <property type="entry name" value="YaeB_N_sf"/>
</dbReference>
<dbReference type="AlphaFoldDB" id="A0A0U5JD87"/>
<dbReference type="FunCoup" id="A0A0U5JD87">
    <property type="interactions" value="55"/>
</dbReference>
<name>A0A0U5JD87_9BACT</name>
<feature type="domain" description="TsaA-like" evidence="3">
    <location>
        <begin position="10"/>
        <end position="143"/>
    </location>
</feature>
<dbReference type="EMBL" id="LN879502">
    <property type="protein sequence ID" value="CUI16778.1"/>
    <property type="molecule type" value="Genomic_DNA"/>
</dbReference>
<dbReference type="NCBIfam" id="TIGR00104">
    <property type="entry name" value="tRNA_TsaA"/>
    <property type="match status" value="1"/>
</dbReference>
<dbReference type="Gene3D" id="2.40.30.70">
    <property type="entry name" value="YaeB-like"/>
    <property type="match status" value="1"/>
</dbReference>
<protein>
    <recommendedName>
        <fullName evidence="3">TsaA-like domain-containing protein</fullName>
    </recommendedName>
</protein>
<keyword evidence="5" id="KW-1185">Reference proteome</keyword>
<evidence type="ECO:0000256" key="2">
    <source>
        <dbReference type="ARBA" id="ARBA00033753"/>
    </source>
</evidence>
<dbReference type="PATRIC" id="fig|389348.3.peg.1280"/>
<proteinExistence type="inferred from homology"/>